<sequence>MWITANQPPEGQTHKWTRDVVVVTNYGKAYTIAYMHGPDGGGAWQRPAQFEHGEEVEWWTENPSDMHNADEAIAKASR</sequence>
<organism evidence="1 2">
    <name type="scientific">Aeromonas veronii AMC34</name>
    <dbReference type="NCBI Taxonomy" id="1073383"/>
    <lineage>
        <taxon>Bacteria</taxon>
        <taxon>Pseudomonadati</taxon>
        <taxon>Pseudomonadota</taxon>
        <taxon>Gammaproteobacteria</taxon>
        <taxon>Aeromonadales</taxon>
        <taxon>Aeromonadaceae</taxon>
        <taxon>Aeromonas</taxon>
    </lineage>
</organism>
<protein>
    <recommendedName>
        <fullName evidence="3">DUF551 domain-containing protein</fullName>
    </recommendedName>
</protein>
<proteinExistence type="predicted"/>
<dbReference type="HOGENOM" id="CLU_2614095_0_0_6"/>
<name>K1IST1_AERVE</name>
<dbReference type="AlphaFoldDB" id="K1IST1"/>
<gene>
    <name evidence="1" type="ORF">HMPREF1168_03420</name>
</gene>
<accession>K1IST1</accession>
<evidence type="ECO:0008006" key="3">
    <source>
        <dbReference type="Google" id="ProtNLM"/>
    </source>
</evidence>
<reference evidence="1 2" key="1">
    <citation type="submission" date="2012-06" db="EMBL/GenBank/DDBJ databases">
        <title>The Genome Sequence of Aeromonas veronii AMC34.</title>
        <authorList>
            <consortium name="The Broad Institute Genome Sequencing Platform"/>
            <person name="Earl A."/>
            <person name="Ward D."/>
            <person name="Feldgarden M."/>
            <person name="Gevers D."/>
            <person name="Graf J."/>
            <person name="Tomasi A."/>
            <person name="Horneman A."/>
            <person name="Walker B."/>
            <person name="Young S.K."/>
            <person name="Zeng Q."/>
            <person name="Gargeya S."/>
            <person name="Fitzgerald M."/>
            <person name="Haas B."/>
            <person name="Abouelleil A."/>
            <person name="Alvarado L."/>
            <person name="Arachchi H.M."/>
            <person name="Berlin A.M."/>
            <person name="Chapman S.B."/>
            <person name="Goldberg J."/>
            <person name="Griggs A."/>
            <person name="Gujja S."/>
            <person name="Hansen M."/>
            <person name="Howarth C."/>
            <person name="Imamovic A."/>
            <person name="Larimer J."/>
            <person name="McCowan C."/>
            <person name="Montmayeur A."/>
            <person name="Murphy C."/>
            <person name="Neiman D."/>
            <person name="Pearson M."/>
            <person name="Priest M."/>
            <person name="Roberts A."/>
            <person name="Saif S."/>
            <person name="Shea T."/>
            <person name="Sisk P."/>
            <person name="Sykes S."/>
            <person name="Wortman J."/>
            <person name="Nusbaum C."/>
            <person name="Birren B."/>
        </authorList>
    </citation>
    <scope>NUCLEOTIDE SEQUENCE [LARGE SCALE GENOMIC DNA]</scope>
    <source>
        <strain evidence="1 2">AMC34</strain>
    </source>
</reference>
<dbReference type="EMBL" id="AGWU01000024">
    <property type="protein sequence ID" value="EKB17193.1"/>
    <property type="molecule type" value="Genomic_DNA"/>
</dbReference>
<evidence type="ECO:0000313" key="1">
    <source>
        <dbReference type="EMBL" id="EKB17193.1"/>
    </source>
</evidence>
<comment type="caution">
    <text evidence="1">The sequence shown here is derived from an EMBL/GenBank/DDBJ whole genome shotgun (WGS) entry which is preliminary data.</text>
</comment>
<dbReference type="Proteomes" id="UP000006087">
    <property type="component" value="Unassembled WGS sequence"/>
</dbReference>
<evidence type="ECO:0000313" key="2">
    <source>
        <dbReference type="Proteomes" id="UP000006087"/>
    </source>
</evidence>